<evidence type="ECO:0000256" key="4">
    <source>
        <dbReference type="ARBA" id="ARBA00023136"/>
    </source>
</evidence>
<evidence type="ECO:0000313" key="6">
    <source>
        <dbReference type="EMBL" id="OLN83351.1"/>
    </source>
</evidence>
<dbReference type="OrthoDB" id="446368at2759"/>
<evidence type="ECO:0000256" key="2">
    <source>
        <dbReference type="ARBA" id="ARBA00022692"/>
    </source>
</evidence>
<dbReference type="EMBL" id="MPGH01000204">
    <property type="protein sequence ID" value="OLN83351.1"/>
    <property type="molecule type" value="Genomic_DNA"/>
</dbReference>
<feature type="transmembrane region" description="Helical" evidence="5">
    <location>
        <begin position="89"/>
        <end position="111"/>
    </location>
</feature>
<sequence length="125" mass="13875">MLGKLTEVATGPPSLHPGSHLDSGHSHFLRAVICNYLHGGLLWSQSGCVWQVIPTTIVPLVIRANGILRYTFGAVFPLFTVDMYEDLGVHWAGSVFAFLSLLLMPIPWLLLKYGSRLRQRSKFVA</sequence>
<dbReference type="InterPro" id="IPR036259">
    <property type="entry name" value="MFS_trans_sf"/>
</dbReference>
<dbReference type="GO" id="GO:0015606">
    <property type="term" value="F:spermidine transmembrane transporter activity"/>
    <property type="evidence" value="ECO:0007669"/>
    <property type="project" value="TreeGrafter"/>
</dbReference>
<dbReference type="GO" id="GO:0005886">
    <property type="term" value="C:plasma membrane"/>
    <property type="evidence" value="ECO:0007669"/>
    <property type="project" value="TreeGrafter"/>
</dbReference>
<evidence type="ECO:0000256" key="1">
    <source>
        <dbReference type="ARBA" id="ARBA00004141"/>
    </source>
</evidence>
<keyword evidence="7" id="KW-1185">Reference proteome</keyword>
<organism evidence="6 7">
    <name type="scientific">Colletotrichum chlorophyti</name>
    <dbReference type="NCBI Taxonomy" id="708187"/>
    <lineage>
        <taxon>Eukaryota</taxon>
        <taxon>Fungi</taxon>
        <taxon>Dikarya</taxon>
        <taxon>Ascomycota</taxon>
        <taxon>Pezizomycotina</taxon>
        <taxon>Sordariomycetes</taxon>
        <taxon>Hypocreomycetidae</taxon>
        <taxon>Glomerellales</taxon>
        <taxon>Glomerellaceae</taxon>
        <taxon>Colletotrichum</taxon>
    </lineage>
</organism>
<reference evidence="6 7" key="1">
    <citation type="submission" date="2016-11" db="EMBL/GenBank/DDBJ databases">
        <title>Draft Genome Assembly of Colletotrichum chlorophyti a pathogen of herbaceous plants.</title>
        <authorList>
            <person name="Gan P."/>
            <person name="Narusaka M."/>
            <person name="Tsushima A."/>
            <person name="Narusaka Y."/>
            <person name="Takano Y."/>
            <person name="Shirasu K."/>
        </authorList>
    </citation>
    <scope>NUCLEOTIDE SEQUENCE [LARGE SCALE GENOMIC DNA]</scope>
    <source>
        <strain evidence="6 7">NTL11</strain>
    </source>
</reference>
<name>A0A1Q8RG71_9PEZI</name>
<dbReference type="PANTHER" id="PTHR23502:SF38">
    <property type="entry name" value="POLYAMINE TRANSPORTER 4"/>
    <property type="match status" value="1"/>
</dbReference>
<dbReference type="Proteomes" id="UP000186583">
    <property type="component" value="Unassembled WGS sequence"/>
</dbReference>
<keyword evidence="4 5" id="KW-0472">Membrane</keyword>
<dbReference type="AlphaFoldDB" id="A0A1Q8RG71"/>
<evidence type="ECO:0000256" key="5">
    <source>
        <dbReference type="SAM" id="Phobius"/>
    </source>
</evidence>
<dbReference type="SUPFAM" id="SSF103473">
    <property type="entry name" value="MFS general substrate transporter"/>
    <property type="match status" value="1"/>
</dbReference>
<dbReference type="STRING" id="708187.A0A1Q8RG71"/>
<protein>
    <submittedName>
        <fullName evidence="6">Polyamine transporter 4-like protein 3</fullName>
    </submittedName>
</protein>
<accession>A0A1Q8RG71</accession>
<proteinExistence type="predicted"/>
<keyword evidence="3 5" id="KW-1133">Transmembrane helix</keyword>
<dbReference type="PANTHER" id="PTHR23502">
    <property type="entry name" value="MAJOR FACILITATOR SUPERFAMILY"/>
    <property type="match status" value="1"/>
</dbReference>
<evidence type="ECO:0000256" key="3">
    <source>
        <dbReference type="ARBA" id="ARBA00022989"/>
    </source>
</evidence>
<gene>
    <name evidence="6" type="ORF">CCHL11_03090</name>
</gene>
<comment type="caution">
    <text evidence="6">The sequence shown here is derived from an EMBL/GenBank/DDBJ whole genome shotgun (WGS) entry which is preliminary data.</text>
</comment>
<keyword evidence="2 5" id="KW-0812">Transmembrane</keyword>
<dbReference type="Gene3D" id="1.20.1250.20">
    <property type="entry name" value="MFS general substrate transporter like domains"/>
    <property type="match status" value="1"/>
</dbReference>
<comment type="subcellular location">
    <subcellularLocation>
        <location evidence="1">Membrane</location>
        <topology evidence="1">Multi-pass membrane protein</topology>
    </subcellularLocation>
</comment>
<dbReference type="GO" id="GO:0000297">
    <property type="term" value="F:spermine transmembrane transporter activity"/>
    <property type="evidence" value="ECO:0007669"/>
    <property type="project" value="TreeGrafter"/>
</dbReference>
<evidence type="ECO:0000313" key="7">
    <source>
        <dbReference type="Proteomes" id="UP000186583"/>
    </source>
</evidence>